<sequence>MLALAGIAVELDPPMESLPSARGSAFQLVLEQLWGELLLISRSWRSSPSLLSVLPWAMLLCTVLLDFLMKRRLTLRSAKALGQRFSAHHNICAAGSEDIGPTTQDDDALNPPGVVASPPTLQALCLSAMNTDLEKLLHCDPPSPDGQQQARATQPWAERAEIAVLTRRTHSLQTQEASLREENSQLDRGIQQLKLKVQNVPDEQDQHIMQLHRKLFPEEDRCLALKKKLSSLYKEMNFQCQVRNFYKKIAQDLGKELERDACHYRKAVAVHQDRVDKSWVAAASRQRKFEELRKENDRVRQMLAGVESRCPPFLSDSLAPAALPAAHRGWQVSSGPQEGGRPHWEGTKSGVTCRRDWALGSRAPNSHSLAQPLRGVL</sequence>
<dbReference type="InParanoid" id="A0A7N5JFP2"/>
<feature type="region of interest" description="Disordered" evidence="3">
    <location>
        <begin position="330"/>
        <end position="349"/>
    </location>
</feature>
<dbReference type="Proteomes" id="UP000008912">
    <property type="component" value="Unassembled WGS sequence"/>
</dbReference>
<name>A0A7N5JFP2_AILME</name>
<evidence type="ECO:0000256" key="2">
    <source>
        <dbReference type="SAM" id="Coils"/>
    </source>
</evidence>
<evidence type="ECO:0000256" key="1">
    <source>
        <dbReference type="ARBA" id="ARBA00023054"/>
    </source>
</evidence>
<keyword evidence="5" id="KW-1185">Reference proteome</keyword>
<dbReference type="PANTHER" id="PTHR23158">
    <property type="entry name" value="MELANOMA INHIBITORY ACTIVITY-RELATED"/>
    <property type="match status" value="1"/>
</dbReference>
<dbReference type="GO" id="GO:0009306">
    <property type="term" value="P:protein secretion"/>
    <property type="evidence" value="ECO:0007669"/>
    <property type="project" value="TreeGrafter"/>
</dbReference>
<dbReference type="GeneTree" id="ENSGT00950000185378"/>
<dbReference type="GO" id="GO:0035459">
    <property type="term" value="P:vesicle cargo loading"/>
    <property type="evidence" value="ECO:0007669"/>
    <property type="project" value="TreeGrafter"/>
</dbReference>
<accession>A0A7N5JFP2</accession>
<dbReference type="InterPro" id="IPR051500">
    <property type="entry name" value="cTAGE_MIA/OTOR"/>
</dbReference>
<dbReference type="GO" id="GO:0070971">
    <property type="term" value="C:endoplasmic reticulum exit site"/>
    <property type="evidence" value="ECO:0007669"/>
    <property type="project" value="TreeGrafter"/>
</dbReference>
<keyword evidence="1 2" id="KW-0175">Coiled coil</keyword>
<dbReference type="Ensembl" id="ENSAMET00000049046.1">
    <property type="protein sequence ID" value="ENSAMEP00000024806.1"/>
    <property type="gene ID" value="ENSAMEG00000029134.1"/>
</dbReference>
<organism evidence="4 5">
    <name type="scientific">Ailuropoda melanoleuca</name>
    <name type="common">Giant panda</name>
    <dbReference type="NCBI Taxonomy" id="9646"/>
    <lineage>
        <taxon>Eukaryota</taxon>
        <taxon>Metazoa</taxon>
        <taxon>Chordata</taxon>
        <taxon>Craniata</taxon>
        <taxon>Vertebrata</taxon>
        <taxon>Euteleostomi</taxon>
        <taxon>Mammalia</taxon>
        <taxon>Eutheria</taxon>
        <taxon>Laurasiatheria</taxon>
        <taxon>Carnivora</taxon>
        <taxon>Caniformia</taxon>
        <taxon>Ursidae</taxon>
        <taxon>Ailuropoda</taxon>
    </lineage>
</organism>
<evidence type="ECO:0000256" key="3">
    <source>
        <dbReference type="SAM" id="MobiDB-lite"/>
    </source>
</evidence>
<dbReference type="GO" id="GO:0005789">
    <property type="term" value="C:endoplasmic reticulum membrane"/>
    <property type="evidence" value="ECO:0007669"/>
    <property type="project" value="TreeGrafter"/>
</dbReference>
<dbReference type="GO" id="GO:0006888">
    <property type="term" value="P:endoplasmic reticulum to Golgi vesicle-mediated transport"/>
    <property type="evidence" value="ECO:0007669"/>
    <property type="project" value="TreeGrafter"/>
</dbReference>
<proteinExistence type="predicted"/>
<protein>
    <submittedName>
        <fullName evidence="4">Uncharacterized protein</fullName>
    </submittedName>
</protein>
<evidence type="ECO:0000313" key="4">
    <source>
        <dbReference type="Ensembl" id="ENSAMEP00000024806.1"/>
    </source>
</evidence>
<reference evidence="4" key="2">
    <citation type="submission" date="2025-08" db="UniProtKB">
        <authorList>
            <consortium name="Ensembl"/>
        </authorList>
    </citation>
    <scope>IDENTIFICATION</scope>
</reference>
<evidence type="ECO:0000313" key="5">
    <source>
        <dbReference type="Proteomes" id="UP000008912"/>
    </source>
</evidence>
<feature type="coiled-coil region" evidence="2">
    <location>
        <begin position="282"/>
        <end position="309"/>
    </location>
</feature>
<reference evidence="4 5" key="1">
    <citation type="journal article" date="2010" name="Nature">
        <title>The sequence and de novo assembly of the giant panda genome.</title>
        <authorList>
            <person name="Li R."/>
            <person name="Fan W."/>
            <person name="Tian G."/>
            <person name="Zhu H."/>
            <person name="He L."/>
            <person name="Cai J."/>
            <person name="Huang Q."/>
            <person name="Cai Q."/>
            <person name="Li B."/>
            <person name="Bai Y."/>
            <person name="Zhang Z."/>
            <person name="Zhang Y."/>
            <person name="Wang W."/>
            <person name="Li J."/>
            <person name="Wei F."/>
            <person name="Li H."/>
            <person name="Jian M."/>
            <person name="Li J."/>
            <person name="Zhang Z."/>
            <person name="Nielsen R."/>
            <person name="Li D."/>
            <person name="Gu W."/>
            <person name="Yang Z."/>
            <person name="Xuan Z."/>
            <person name="Ryder O.A."/>
            <person name="Leung F.C."/>
            <person name="Zhou Y."/>
            <person name="Cao J."/>
            <person name="Sun X."/>
            <person name="Fu Y."/>
            <person name="Fang X."/>
            <person name="Guo X."/>
            <person name="Wang B."/>
            <person name="Hou R."/>
            <person name="Shen F."/>
            <person name="Mu B."/>
            <person name="Ni P."/>
            <person name="Lin R."/>
            <person name="Qian W."/>
            <person name="Wang G."/>
            <person name="Yu C."/>
            <person name="Nie W."/>
            <person name="Wang J."/>
            <person name="Wu Z."/>
            <person name="Liang H."/>
            <person name="Min J."/>
            <person name="Wu Q."/>
            <person name="Cheng S."/>
            <person name="Ruan J."/>
            <person name="Wang M."/>
            <person name="Shi Z."/>
            <person name="Wen M."/>
            <person name="Liu B."/>
            <person name="Ren X."/>
            <person name="Zheng H."/>
            <person name="Dong D."/>
            <person name="Cook K."/>
            <person name="Shan G."/>
            <person name="Zhang H."/>
            <person name="Kosiol C."/>
            <person name="Xie X."/>
            <person name="Lu Z."/>
            <person name="Zheng H."/>
            <person name="Li Y."/>
            <person name="Steiner C.C."/>
            <person name="Lam T.T."/>
            <person name="Lin S."/>
            <person name="Zhang Q."/>
            <person name="Li G."/>
            <person name="Tian J."/>
            <person name="Gong T."/>
            <person name="Liu H."/>
            <person name="Zhang D."/>
            <person name="Fang L."/>
            <person name="Ye C."/>
            <person name="Zhang J."/>
            <person name="Hu W."/>
            <person name="Xu A."/>
            <person name="Ren Y."/>
            <person name="Zhang G."/>
            <person name="Bruford M.W."/>
            <person name="Li Q."/>
            <person name="Ma L."/>
            <person name="Guo Y."/>
            <person name="An N."/>
            <person name="Hu Y."/>
            <person name="Zheng Y."/>
            <person name="Shi Y."/>
            <person name="Li Z."/>
            <person name="Liu Q."/>
            <person name="Chen Y."/>
            <person name="Zhao J."/>
            <person name="Qu N."/>
            <person name="Zhao S."/>
            <person name="Tian F."/>
            <person name="Wang X."/>
            <person name="Wang H."/>
            <person name="Xu L."/>
            <person name="Liu X."/>
            <person name="Vinar T."/>
            <person name="Wang Y."/>
            <person name="Lam T.W."/>
            <person name="Yiu S.M."/>
            <person name="Liu S."/>
            <person name="Zhang H."/>
            <person name="Li D."/>
            <person name="Huang Y."/>
            <person name="Wang X."/>
            <person name="Yang G."/>
            <person name="Jiang Z."/>
            <person name="Wang J."/>
            <person name="Qin N."/>
            <person name="Li L."/>
            <person name="Li J."/>
            <person name="Bolund L."/>
            <person name="Kristiansen K."/>
            <person name="Wong G.K."/>
            <person name="Olson M."/>
            <person name="Zhang X."/>
            <person name="Li S."/>
            <person name="Yang H."/>
            <person name="Wang J."/>
            <person name="Wang J."/>
        </authorList>
    </citation>
    <scope>NUCLEOTIDE SEQUENCE [LARGE SCALE GENOMIC DNA]</scope>
</reference>
<dbReference type="AlphaFoldDB" id="A0A7N5JFP2"/>
<reference evidence="4" key="3">
    <citation type="submission" date="2025-09" db="UniProtKB">
        <authorList>
            <consortium name="Ensembl"/>
        </authorList>
    </citation>
    <scope>IDENTIFICATION</scope>
</reference>
<dbReference type="PANTHER" id="PTHR23158:SF59">
    <property type="match status" value="1"/>
</dbReference>